<dbReference type="Gene3D" id="3.40.50.1110">
    <property type="entry name" value="SGNH hydrolase"/>
    <property type="match status" value="1"/>
</dbReference>
<evidence type="ECO:0000256" key="2">
    <source>
        <dbReference type="ARBA" id="ARBA00008668"/>
    </source>
</evidence>
<sequence>MASNPVWVAAALMVVAGLSSFAAGEKAVPCYFIFGDSLADNGNNNWLQTVAKVDYSPYGVDFRRGATGRFTNGRNIVDFFAEYLGFENYIPPFATATIIDTLSGVNYASGSAGILDETGAQLGQRIPLDVQLDNHLISVSRLALLLGAGGAYTRLGKCLYTLGLGNNDFLNNYFRPEFYPSSRIYTVEQFAVVLANRYKEQLQRLYVAGARKIGVFALGQIGCAPFAIRRYGTNGSASGCAEALNDAAVLFNVQLKSAIDQLQATLPGAQFVYIGSGSDMLMTVRRKDPTTTLSGLKALEVLDSPCCTVEAESGQCVPDQPSCPDRSRYVFWDWFHPTEALNSLTAAAAFEAVRPIVAHSSSVGESSMIRLAAAVQAS</sequence>
<dbReference type="EMBL" id="OZ034820">
    <property type="protein sequence ID" value="CAL1400778.1"/>
    <property type="molecule type" value="Genomic_DNA"/>
</dbReference>
<protein>
    <recommendedName>
        <fullName evidence="11">GDSL esterase/lipase</fullName>
    </recommendedName>
</protein>
<dbReference type="InterPro" id="IPR001087">
    <property type="entry name" value="GDSL"/>
</dbReference>
<reference evidence="9 10" key="1">
    <citation type="submission" date="2024-04" db="EMBL/GenBank/DDBJ databases">
        <authorList>
            <person name="Fracassetti M."/>
        </authorList>
    </citation>
    <scope>NUCLEOTIDE SEQUENCE [LARGE SCALE GENOMIC DNA]</scope>
</reference>
<dbReference type="InterPro" id="IPR035669">
    <property type="entry name" value="SGNH_plant_lipase-like"/>
</dbReference>
<proteinExistence type="inferred from homology"/>
<keyword evidence="10" id="KW-1185">Reference proteome</keyword>
<keyword evidence="4 8" id="KW-0732">Signal</keyword>
<organism evidence="9 10">
    <name type="scientific">Linum trigynum</name>
    <dbReference type="NCBI Taxonomy" id="586398"/>
    <lineage>
        <taxon>Eukaryota</taxon>
        <taxon>Viridiplantae</taxon>
        <taxon>Streptophyta</taxon>
        <taxon>Embryophyta</taxon>
        <taxon>Tracheophyta</taxon>
        <taxon>Spermatophyta</taxon>
        <taxon>Magnoliopsida</taxon>
        <taxon>eudicotyledons</taxon>
        <taxon>Gunneridae</taxon>
        <taxon>Pentapetalae</taxon>
        <taxon>rosids</taxon>
        <taxon>fabids</taxon>
        <taxon>Malpighiales</taxon>
        <taxon>Linaceae</taxon>
        <taxon>Linum</taxon>
    </lineage>
</organism>
<dbReference type="GO" id="GO:0005576">
    <property type="term" value="C:extracellular region"/>
    <property type="evidence" value="ECO:0007669"/>
    <property type="project" value="UniProtKB-SubCell"/>
</dbReference>
<evidence type="ECO:0000313" key="9">
    <source>
        <dbReference type="EMBL" id="CAL1400778.1"/>
    </source>
</evidence>
<evidence type="ECO:0000256" key="6">
    <source>
        <dbReference type="ARBA" id="ARBA00022963"/>
    </source>
</evidence>
<dbReference type="Proteomes" id="UP001497516">
    <property type="component" value="Chromosome 7"/>
</dbReference>
<dbReference type="CDD" id="cd01837">
    <property type="entry name" value="SGNH_plant_lipase_like"/>
    <property type="match status" value="1"/>
</dbReference>
<evidence type="ECO:0000256" key="7">
    <source>
        <dbReference type="ARBA" id="ARBA00023098"/>
    </source>
</evidence>
<keyword evidence="7" id="KW-0443">Lipid metabolism</keyword>
<evidence type="ECO:0000256" key="8">
    <source>
        <dbReference type="SAM" id="SignalP"/>
    </source>
</evidence>
<evidence type="ECO:0000256" key="3">
    <source>
        <dbReference type="ARBA" id="ARBA00022525"/>
    </source>
</evidence>
<keyword evidence="3" id="KW-0964">Secreted</keyword>
<dbReference type="PANTHER" id="PTHR45650:SF9">
    <property type="entry name" value="SGNH HYDROLASE-TYPE ESTERASE DOMAIN-CONTAINING PROTEIN"/>
    <property type="match status" value="1"/>
</dbReference>
<evidence type="ECO:0000313" key="10">
    <source>
        <dbReference type="Proteomes" id="UP001497516"/>
    </source>
</evidence>
<dbReference type="AlphaFoldDB" id="A0AAV2FT76"/>
<name>A0AAV2FT76_9ROSI</name>
<evidence type="ECO:0008006" key="11">
    <source>
        <dbReference type="Google" id="ProtNLM"/>
    </source>
</evidence>
<evidence type="ECO:0000256" key="1">
    <source>
        <dbReference type="ARBA" id="ARBA00004613"/>
    </source>
</evidence>
<evidence type="ECO:0000256" key="4">
    <source>
        <dbReference type="ARBA" id="ARBA00022729"/>
    </source>
</evidence>
<comment type="subcellular location">
    <subcellularLocation>
        <location evidence="1">Secreted</location>
    </subcellularLocation>
</comment>
<accession>A0AAV2FT76</accession>
<dbReference type="InterPro" id="IPR051238">
    <property type="entry name" value="GDSL_esterase/lipase"/>
</dbReference>
<evidence type="ECO:0000256" key="5">
    <source>
        <dbReference type="ARBA" id="ARBA00022801"/>
    </source>
</evidence>
<feature type="signal peptide" evidence="8">
    <location>
        <begin position="1"/>
        <end position="24"/>
    </location>
</feature>
<dbReference type="PANTHER" id="PTHR45650">
    <property type="entry name" value="GDSL-LIKE LIPASE/ACYLHYDROLASE-RELATED"/>
    <property type="match status" value="1"/>
</dbReference>
<dbReference type="GO" id="GO:0016042">
    <property type="term" value="P:lipid catabolic process"/>
    <property type="evidence" value="ECO:0007669"/>
    <property type="project" value="UniProtKB-KW"/>
</dbReference>
<dbReference type="InterPro" id="IPR036514">
    <property type="entry name" value="SGNH_hydro_sf"/>
</dbReference>
<comment type="similarity">
    <text evidence="2">Belongs to the 'GDSL' lipolytic enzyme family.</text>
</comment>
<gene>
    <name evidence="9" type="ORF">LTRI10_LOCUS40881</name>
</gene>
<dbReference type="Pfam" id="PF00657">
    <property type="entry name" value="Lipase_GDSL"/>
    <property type="match status" value="1"/>
</dbReference>
<dbReference type="GO" id="GO:0016788">
    <property type="term" value="F:hydrolase activity, acting on ester bonds"/>
    <property type="evidence" value="ECO:0007669"/>
    <property type="project" value="InterPro"/>
</dbReference>
<keyword evidence="5" id="KW-0378">Hydrolase</keyword>
<feature type="chain" id="PRO_5043640331" description="GDSL esterase/lipase" evidence="8">
    <location>
        <begin position="25"/>
        <end position="378"/>
    </location>
</feature>
<keyword evidence="6" id="KW-0442">Lipid degradation</keyword>